<keyword evidence="1" id="KW-0732">Signal</keyword>
<gene>
    <name evidence="2" type="ORF">FA09DRAFT_244800</name>
</gene>
<accession>A0A316ZFS1</accession>
<feature type="chain" id="PRO_5016255261" evidence="1">
    <location>
        <begin position="20"/>
        <end position="166"/>
    </location>
</feature>
<feature type="signal peptide" evidence="1">
    <location>
        <begin position="1"/>
        <end position="19"/>
    </location>
</feature>
<sequence length="166" mass="17738">MRSSLLFLLSLCLFSLTRASYSSARCSSPASRLRLPLRLTSAGAASIVLAAHSACAQAATGAAATRGDVWDDEPLGPLAVEAEAPSVAPLTATAAALPRRETEGVALRIERNMRKWLLKQSDAHIDALRLSPLETLHEQLRLVGDGAEETLESRVAREGRGWVLLV</sequence>
<reference evidence="2 3" key="1">
    <citation type="journal article" date="2018" name="Mol. Biol. Evol.">
        <title>Broad Genomic Sampling Reveals a Smut Pathogenic Ancestry of the Fungal Clade Ustilaginomycotina.</title>
        <authorList>
            <person name="Kijpornyongpan T."/>
            <person name="Mondo S.J."/>
            <person name="Barry K."/>
            <person name="Sandor L."/>
            <person name="Lee J."/>
            <person name="Lipzen A."/>
            <person name="Pangilinan J."/>
            <person name="LaButti K."/>
            <person name="Hainaut M."/>
            <person name="Henrissat B."/>
            <person name="Grigoriev I.V."/>
            <person name="Spatafora J.W."/>
            <person name="Aime M.C."/>
        </authorList>
    </citation>
    <scope>NUCLEOTIDE SEQUENCE [LARGE SCALE GENOMIC DNA]</scope>
    <source>
        <strain evidence="2 3">MCA 4186</strain>
    </source>
</reference>
<dbReference type="RefSeq" id="XP_025599474.1">
    <property type="nucleotide sequence ID" value="XM_025739660.1"/>
</dbReference>
<dbReference type="GeneID" id="37267206"/>
<evidence type="ECO:0000313" key="2">
    <source>
        <dbReference type="EMBL" id="PWN99195.1"/>
    </source>
</evidence>
<name>A0A316ZFS1_9BASI</name>
<evidence type="ECO:0000256" key="1">
    <source>
        <dbReference type="SAM" id="SignalP"/>
    </source>
</evidence>
<dbReference type="EMBL" id="KZ819289">
    <property type="protein sequence ID" value="PWN99195.1"/>
    <property type="molecule type" value="Genomic_DNA"/>
</dbReference>
<organism evidence="2 3">
    <name type="scientific">Tilletiopsis washingtonensis</name>
    <dbReference type="NCBI Taxonomy" id="58919"/>
    <lineage>
        <taxon>Eukaryota</taxon>
        <taxon>Fungi</taxon>
        <taxon>Dikarya</taxon>
        <taxon>Basidiomycota</taxon>
        <taxon>Ustilaginomycotina</taxon>
        <taxon>Exobasidiomycetes</taxon>
        <taxon>Entylomatales</taxon>
        <taxon>Entylomatales incertae sedis</taxon>
        <taxon>Tilletiopsis</taxon>
    </lineage>
</organism>
<proteinExistence type="predicted"/>
<keyword evidence="3" id="KW-1185">Reference proteome</keyword>
<dbReference type="AlphaFoldDB" id="A0A316ZFS1"/>
<protein>
    <submittedName>
        <fullName evidence="2">Uncharacterized protein</fullName>
    </submittedName>
</protein>
<dbReference type="Proteomes" id="UP000245946">
    <property type="component" value="Unassembled WGS sequence"/>
</dbReference>
<evidence type="ECO:0000313" key="3">
    <source>
        <dbReference type="Proteomes" id="UP000245946"/>
    </source>
</evidence>